<dbReference type="RefSeq" id="WP_128769334.1">
    <property type="nucleotide sequence ID" value="NZ_RXOC01000006.1"/>
</dbReference>
<evidence type="ECO:0000313" key="2">
    <source>
        <dbReference type="EMBL" id="KAA8483781.1"/>
    </source>
</evidence>
<organism evidence="3 4">
    <name type="scientific">Arcticibacter tournemirensis</name>
    <dbReference type="NCBI Taxonomy" id="699437"/>
    <lineage>
        <taxon>Bacteria</taxon>
        <taxon>Pseudomonadati</taxon>
        <taxon>Bacteroidota</taxon>
        <taxon>Sphingobacteriia</taxon>
        <taxon>Sphingobacteriales</taxon>
        <taxon>Sphingobacteriaceae</taxon>
        <taxon>Arcticibacter</taxon>
    </lineage>
</organism>
<feature type="transmembrane region" description="Helical" evidence="1">
    <location>
        <begin position="12"/>
        <end position="35"/>
    </location>
</feature>
<accession>A0A4Q0M9J9</accession>
<keyword evidence="1" id="KW-1133">Transmembrane helix</keyword>
<gene>
    <name evidence="3" type="ORF">EKH83_10240</name>
    <name evidence="2" type="ORF">F1649_07795</name>
</gene>
<dbReference type="AlphaFoldDB" id="A0A4Q0M9J9"/>
<proteinExistence type="predicted"/>
<dbReference type="Pfam" id="PF13858">
    <property type="entry name" value="DUF4199"/>
    <property type="match status" value="1"/>
</dbReference>
<name>A0A4Q0M9J9_9SPHI</name>
<dbReference type="Proteomes" id="UP000322918">
    <property type="component" value="Unassembled WGS sequence"/>
</dbReference>
<feature type="transmembrane region" description="Helical" evidence="1">
    <location>
        <begin position="145"/>
        <end position="173"/>
    </location>
</feature>
<comment type="caution">
    <text evidence="3">The sequence shown here is derived from an EMBL/GenBank/DDBJ whole genome shotgun (WGS) entry which is preliminary data.</text>
</comment>
<reference evidence="2 5" key="2">
    <citation type="submission" date="2019-09" db="EMBL/GenBank/DDBJ databases">
        <title>Pararcticibacter amylolyticus gen. nov., sp. nov., isolated from a rottenly hemp rope, and reclassification of Pedobacter tournemirensis as Pararcticibacter tournemirensis comb. nov.</title>
        <authorList>
            <person name="Cai Y."/>
        </authorList>
    </citation>
    <scope>NUCLEOTIDE SEQUENCE [LARGE SCALE GENOMIC DNA]</scope>
    <source>
        <strain evidence="2 5">TF5-37.2-LB10</strain>
    </source>
</reference>
<evidence type="ECO:0000313" key="4">
    <source>
        <dbReference type="Proteomes" id="UP000290848"/>
    </source>
</evidence>
<protein>
    <submittedName>
        <fullName evidence="3">DUF4199 domain-containing protein</fullName>
    </submittedName>
</protein>
<reference evidence="3 4" key="1">
    <citation type="submission" date="2018-12" db="EMBL/GenBank/DDBJ databases">
        <title>The Draft Genome Sequence of the Soil Bacterium Pedobacter tournemirensis R1.</title>
        <authorList>
            <person name="He J."/>
        </authorList>
    </citation>
    <scope>NUCLEOTIDE SEQUENCE [LARGE SCALE GENOMIC DNA]</scope>
    <source>
        <strain evidence="3 4">R1</strain>
    </source>
</reference>
<sequence>MDQSTVKPNKIAFQCALAYSLYTVLLTYALFFMGIDVNGELSMGTKVMTWTLSYLPFLGAVFYAQKYHRDEQLEGYMTYGRGFTTGFRVALISGLLIGIFMVLYYKLLNTAAFDAVMNKTEETMLNNNSMGDEQRETALEITRKWFPLMILVGSIIGMAIVGCIFSLIGAAIFKKEKPYTIPEVTEE</sequence>
<evidence type="ECO:0000313" key="3">
    <source>
        <dbReference type="EMBL" id="RXF69633.1"/>
    </source>
</evidence>
<dbReference type="Proteomes" id="UP000290848">
    <property type="component" value="Unassembled WGS sequence"/>
</dbReference>
<dbReference type="OrthoDB" id="1122768at2"/>
<keyword evidence="5" id="KW-1185">Reference proteome</keyword>
<feature type="transmembrane region" description="Helical" evidence="1">
    <location>
        <begin position="85"/>
        <end position="105"/>
    </location>
</feature>
<evidence type="ECO:0000313" key="5">
    <source>
        <dbReference type="Proteomes" id="UP000322918"/>
    </source>
</evidence>
<feature type="transmembrane region" description="Helical" evidence="1">
    <location>
        <begin position="47"/>
        <end position="64"/>
    </location>
</feature>
<keyword evidence="1" id="KW-0472">Membrane</keyword>
<keyword evidence="1" id="KW-0812">Transmembrane</keyword>
<dbReference type="EMBL" id="RXOC01000006">
    <property type="protein sequence ID" value="RXF69633.1"/>
    <property type="molecule type" value="Genomic_DNA"/>
</dbReference>
<evidence type="ECO:0000256" key="1">
    <source>
        <dbReference type="SAM" id="Phobius"/>
    </source>
</evidence>
<dbReference type="EMBL" id="VWNE01000010">
    <property type="protein sequence ID" value="KAA8483781.1"/>
    <property type="molecule type" value="Genomic_DNA"/>
</dbReference>
<dbReference type="InterPro" id="IPR025250">
    <property type="entry name" value="DUF4199"/>
</dbReference>